<dbReference type="CDD" id="cd07397">
    <property type="entry name" value="MPP_NostocDevT-like"/>
    <property type="match status" value="1"/>
</dbReference>
<dbReference type="InterPro" id="IPR029052">
    <property type="entry name" value="Metallo-depent_PP-like"/>
</dbReference>
<dbReference type="Proteomes" id="UP001328733">
    <property type="component" value="Unassembled WGS sequence"/>
</dbReference>
<evidence type="ECO:0000313" key="2">
    <source>
        <dbReference type="EMBL" id="MEG3438980.1"/>
    </source>
</evidence>
<dbReference type="GO" id="GO:0016787">
    <property type="term" value="F:hydrolase activity"/>
    <property type="evidence" value="ECO:0007669"/>
    <property type="project" value="InterPro"/>
</dbReference>
<dbReference type="PANTHER" id="PTHR35769:SF2">
    <property type="entry name" value="CALCINEURIN-LIKE METALLO-PHOSPHOESTERASE SUPERFAMILY PROTEIN"/>
    <property type="match status" value="1"/>
</dbReference>
<feature type="domain" description="Calcineurin-like phosphoesterase" evidence="1">
    <location>
        <begin position="9"/>
        <end position="224"/>
    </location>
</feature>
<dbReference type="InterPro" id="IPR004843">
    <property type="entry name" value="Calcineurin-like_PHP"/>
</dbReference>
<keyword evidence="3" id="KW-1185">Reference proteome</keyword>
<dbReference type="PANTHER" id="PTHR35769">
    <property type="entry name" value="CALCINEURIN-LIKE METALLO-PHOSPHOESTERASE SUPERFAMILY PROTEIN"/>
    <property type="match status" value="1"/>
</dbReference>
<sequence length="307" mass="34152">MVSHLDRPLKIAVTGDIHDQWSSADNEALEALNIDLALFVGDFGNEAVGVVRQIARLPIPTAVILGNHDAWYTASSWGRKQCPYDRSIEDRVREQLELLGESHVGYGKLDLPDLQLSIVGGRPFSWGGSEWKNRDFYKERYNVSNFEESIEKILENVRETAHDTLIFLGHNGPLGLGDEPESICGRDWQPLGGDHGDPDLAVAIQRSRALGKRVSLVTFGHMHHRLRHTSARLRTRLVTADGGTVYLNAASVPRVVSSPAGNARNFSLVTLYRGSVTSADLVWIDDNREIIERETLYHPSETVLEAV</sequence>
<dbReference type="AlphaFoldDB" id="A0AAW9QPZ6"/>
<dbReference type="EMBL" id="JBAFSM010000038">
    <property type="protein sequence ID" value="MEG3438980.1"/>
    <property type="molecule type" value="Genomic_DNA"/>
</dbReference>
<dbReference type="Pfam" id="PF00149">
    <property type="entry name" value="Metallophos"/>
    <property type="match status" value="1"/>
</dbReference>
<evidence type="ECO:0000313" key="3">
    <source>
        <dbReference type="Proteomes" id="UP001328733"/>
    </source>
</evidence>
<gene>
    <name evidence="2" type="ORF">V0288_17775</name>
</gene>
<dbReference type="NCBIfam" id="TIGR04168">
    <property type="entry name" value="TIGR04168 family protein"/>
    <property type="match status" value="1"/>
</dbReference>
<dbReference type="RefSeq" id="WP_332866464.1">
    <property type="nucleotide sequence ID" value="NZ_JBAFSM010000038.1"/>
</dbReference>
<organism evidence="2 3">
    <name type="scientific">Pannus brasiliensis CCIBt3594</name>
    <dbReference type="NCBI Taxonomy" id="1427578"/>
    <lineage>
        <taxon>Bacteria</taxon>
        <taxon>Bacillati</taxon>
        <taxon>Cyanobacteriota</taxon>
        <taxon>Cyanophyceae</taxon>
        <taxon>Oscillatoriophycideae</taxon>
        <taxon>Chroococcales</taxon>
        <taxon>Microcystaceae</taxon>
        <taxon>Pannus</taxon>
    </lineage>
</organism>
<accession>A0AAW9QPZ6</accession>
<dbReference type="Gene3D" id="3.60.21.10">
    <property type="match status" value="1"/>
</dbReference>
<comment type="caution">
    <text evidence="2">The sequence shown here is derived from an EMBL/GenBank/DDBJ whole genome shotgun (WGS) entry which is preliminary data.</text>
</comment>
<evidence type="ECO:0000259" key="1">
    <source>
        <dbReference type="Pfam" id="PF00149"/>
    </source>
</evidence>
<proteinExistence type="predicted"/>
<dbReference type="SUPFAM" id="SSF56300">
    <property type="entry name" value="Metallo-dependent phosphatases"/>
    <property type="match status" value="1"/>
</dbReference>
<name>A0AAW9QPZ6_9CHRO</name>
<protein>
    <submittedName>
        <fullName evidence="2">TIGR04168 family protein</fullName>
    </submittedName>
</protein>
<reference evidence="2 3" key="1">
    <citation type="submission" date="2024-01" db="EMBL/GenBank/DDBJ databases">
        <title>Genomic insights into the taxonomy and metabolism of the cyanobacterium Pannus brasiliensis CCIBt3594.</title>
        <authorList>
            <person name="Machado M."/>
            <person name="Botero N.B."/>
            <person name="Andreote A.P.D."/>
            <person name="Feitosa A.M.T."/>
            <person name="Popin R."/>
            <person name="Sivonen K."/>
            <person name="Fiore M.F."/>
        </authorList>
    </citation>
    <scope>NUCLEOTIDE SEQUENCE [LARGE SCALE GENOMIC DNA]</scope>
    <source>
        <strain evidence="2 3">CCIBt3594</strain>
    </source>
</reference>
<dbReference type="InterPro" id="IPR027629">
    <property type="entry name" value="DevT-like"/>
</dbReference>